<proteinExistence type="predicted"/>
<dbReference type="Proteomes" id="UP000095283">
    <property type="component" value="Unplaced"/>
</dbReference>
<protein>
    <submittedName>
        <fullName evidence="2">Type II toxin-antitoxin system HicA family toxin</fullName>
    </submittedName>
</protein>
<evidence type="ECO:0000313" key="1">
    <source>
        <dbReference type="Proteomes" id="UP000095283"/>
    </source>
</evidence>
<sequence>MRIYKHSNRKKIIVVVKPSNGFTISHNGVIFPQNTSSVIAREILNYR</sequence>
<evidence type="ECO:0000313" key="2">
    <source>
        <dbReference type="WBParaSite" id="Hba_05859"/>
    </source>
</evidence>
<dbReference type="WBParaSite" id="Hba_05859">
    <property type="protein sequence ID" value="Hba_05859"/>
    <property type="gene ID" value="Hba_05859"/>
</dbReference>
<dbReference type="AlphaFoldDB" id="A0A1I7WL43"/>
<accession>A0A1I7WL43</accession>
<name>A0A1I7WL43_HETBA</name>
<organism evidence="1 2">
    <name type="scientific">Heterorhabditis bacteriophora</name>
    <name type="common">Entomopathogenic nematode worm</name>
    <dbReference type="NCBI Taxonomy" id="37862"/>
    <lineage>
        <taxon>Eukaryota</taxon>
        <taxon>Metazoa</taxon>
        <taxon>Ecdysozoa</taxon>
        <taxon>Nematoda</taxon>
        <taxon>Chromadorea</taxon>
        <taxon>Rhabditida</taxon>
        <taxon>Rhabditina</taxon>
        <taxon>Rhabditomorpha</taxon>
        <taxon>Strongyloidea</taxon>
        <taxon>Heterorhabditidae</taxon>
        <taxon>Heterorhabditis</taxon>
    </lineage>
</organism>
<keyword evidence="1" id="KW-1185">Reference proteome</keyword>
<reference evidence="2" key="1">
    <citation type="submission" date="2016-11" db="UniProtKB">
        <authorList>
            <consortium name="WormBaseParasite"/>
        </authorList>
    </citation>
    <scope>IDENTIFICATION</scope>
</reference>